<feature type="domain" description="Glycosyl transferase family 51" evidence="26">
    <location>
        <begin position="69"/>
        <end position="248"/>
    </location>
</feature>
<comment type="subcellular location">
    <subcellularLocation>
        <location evidence="2">Cell membrane</location>
        <topology evidence="2">Single-pass type II membrane protein</topology>
    </subcellularLocation>
</comment>
<gene>
    <name evidence="27" type="ORF">LN736_13690</name>
</gene>
<keyword evidence="5" id="KW-1003">Cell membrane</keyword>
<dbReference type="PANTHER" id="PTHR32282:SF11">
    <property type="entry name" value="PENICILLIN-BINDING PROTEIN 1B"/>
    <property type="match status" value="1"/>
</dbReference>
<evidence type="ECO:0000256" key="2">
    <source>
        <dbReference type="ARBA" id="ARBA00004401"/>
    </source>
</evidence>
<keyword evidence="13" id="KW-0735">Signal-anchor</keyword>
<evidence type="ECO:0000256" key="11">
    <source>
        <dbReference type="ARBA" id="ARBA00022801"/>
    </source>
</evidence>
<dbReference type="InterPro" id="IPR001460">
    <property type="entry name" value="PCN-bd_Tpept"/>
</dbReference>
<evidence type="ECO:0000256" key="5">
    <source>
        <dbReference type="ARBA" id="ARBA00022475"/>
    </source>
</evidence>
<dbReference type="EMBL" id="JAJJPB010000020">
    <property type="protein sequence ID" value="MCC9295915.1"/>
    <property type="molecule type" value="Genomic_DNA"/>
</dbReference>
<evidence type="ECO:0000256" key="10">
    <source>
        <dbReference type="ARBA" id="ARBA00022692"/>
    </source>
</evidence>
<evidence type="ECO:0000256" key="24">
    <source>
        <dbReference type="SAM" id="Phobius"/>
    </source>
</evidence>
<evidence type="ECO:0000256" key="22">
    <source>
        <dbReference type="ARBA" id="ARBA00049902"/>
    </source>
</evidence>
<keyword evidence="19" id="KW-0961">Cell wall biogenesis/degradation</keyword>
<dbReference type="Gene3D" id="1.10.3810.10">
    <property type="entry name" value="Biosynthetic peptidoglycan transglycosylase-like"/>
    <property type="match status" value="1"/>
</dbReference>
<evidence type="ECO:0000256" key="13">
    <source>
        <dbReference type="ARBA" id="ARBA00022968"/>
    </source>
</evidence>
<evidence type="ECO:0000256" key="21">
    <source>
        <dbReference type="ARBA" id="ARBA00044770"/>
    </source>
</evidence>
<name>A0ABS8N7Y4_9CLOT</name>
<evidence type="ECO:0000256" key="17">
    <source>
        <dbReference type="ARBA" id="ARBA00023251"/>
    </source>
</evidence>
<organism evidence="27 28">
    <name type="scientific">Clostridium aromativorans</name>
    <dbReference type="NCBI Taxonomy" id="2836848"/>
    <lineage>
        <taxon>Bacteria</taxon>
        <taxon>Bacillati</taxon>
        <taxon>Bacillota</taxon>
        <taxon>Clostridia</taxon>
        <taxon>Eubacteriales</taxon>
        <taxon>Clostridiaceae</taxon>
        <taxon>Clostridium</taxon>
    </lineage>
</organism>
<evidence type="ECO:0000256" key="9">
    <source>
        <dbReference type="ARBA" id="ARBA00022679"/>
    </source>
</evidence>
<evidence type="ECO:0000256" key="12">
    <source>
        <dbReference type="ARBA" id="ARBA00022960"/>
    </source>
</evidence>
<comment type="catalytic activity">
    <reaction evidence="22">
        <text>[GlcNAc-(1-&gt;4)-Mur2Ac(oyl-L-Ala-gamma-D-Glu-L-Lys-D-Ala-D-Ala)](n)-di-trans,octa-cis-undecaprenyl diphosphate + beta-D-GlcNAc-(1-&gt;4)-Mur2Ac(oyl-L-Ala-gamma-D-Glu-L-Lys-D-Ala-D-Ala)-di-trans,octa-cis-undecaprenyl diphosphate = [GlcNAc-(1-&gt;4)-Mur2Ac(oyl-L-Ala-gamma-D-Glu-L-Lys-D-Ala-D-Ala)](n+1)-di-trans,octa-cis-undecaprenyl diphosphate + di-trans,octa-cis-undecaprenyl diphosphate + H(+)</text>
        <dbReference type="Rhea" id="RHEA:23708"/>
        <dbReference type="Rhea" id="RHEA-COMP:9602"/>
        <dbReference type="Rhea" id="RHEA-COMP:9603"/>
        <dbReference type="ChEBI" id="CHEBI:15378"/>
        <dbReference type="ChEBI" id="CHEBI:58405"/>
        <dbReference type="ChEBI" id="CHEBI:60033"/>
        <dbReference type="ChEBI" id="CHEBI:78435"/>
        <dbReference type="EC" id="2.4.99.28"/>
    </reaction>
</comment>
<feature type="region of interest" description="Disordered" evidence="23">
    <location>
        <begin position="719"/>
        <end position="778"/>
    </location>
</feature>
<keyword evidence="11" id="KW-0378">Hydrolase</keyword>
<evidence type="ECO:0000256" key="6">
    <source>
        <dbReference type="ARBA" id="ARBA00022645"/>
    </source>
</evidence>
<evidence type="ECO:0000313" key="27">
    <source>
        <dbReference type="EMBL" id="MCC9295915.1"/>
    </source>
</evidence>
<evidence type="ECO:0000259" key="26">
    <source>
        <dbReference type="Pfam" id="PF00912"/>
    </source>
</evidence>
<accession>A0ABS8N7Y4</accession>
<reference evidence="27" key="1">
    <citation type="submission" date="2021-11" db="EMBL/GenBank/DDBJ databases">
        <authorList>
            <person name="Qingchun L."/>
            <person name="Dong Z."/>
            <person name="Zongwei Q."/>
            <person name="Jia Z."/>
            <person name="Duotao L."/>
        </authorList>
    </citation>
    <scope>NUCLEOTIDE SEQUENCE</scope>
    <source>
        <strain evidence="27">WLY-B-L2</strain>
    </source>
</reference>
<evidence type="ECO:0000256" key="20">
    <source>
        <dbReference type="ARBA" id="ARBA00034000"/>
    </source>
</evidence>
<evidence type="ECO:0000256" key="3">
    <source>
        <dbReference type="ARBA" id="ARBA00012448"/>
    </source>
</evidence>
<feature type="compositionally biased region" description="Pro residues" evidence="23">
    <location>
        <begin position="768"/>
        <end position="778"/>
    </location>
</feature>
<keyword evidence="12" id="KW-0133">Cell shape</keyword>
<evidence type="ECO:0000256" key="16">
    <source>
        <dbReference type="ARBA" id="ARBA00023136"/>
    </source>
</evidence>
<dbReference type="EC" id="2.4.99.28" evidence="21"/>
<keyword evidence="16 24" id="KW-0472">Membrane</keyword>
<keyword evidence="8" id="KW-0328">Glycosyltransferase</keyword>
<dbReference type="InterPro" id="IPR036950">
    <property type="entry name" value="PBP_transglycosylase"/>
</dbReference>
<evidence type="ECO:0000256" key="8">
    <source>
        <dbReference type="ARBA" id="ARBA00022676"/>
    </source>
</evidence>
<dbReference type="InterPro" id="IPR050396">
    <property type="entry name" value="Glycosyltr_51/Transpeptidase"/>
</dbReference>
<proteinExistence type="predicted"/>
<dbReference type="NCBIfam" id="TIGR02074">
    <property type="entry name" value="PBP_1a_fam"/>
    <property type="match status" value="1"/>
</dbReference>
<evidence type="ECO:0000313" key="28">
    <source>
        <dbReference type="Proteomes" id="UP001165422"/>
    </source>
</evidence>
<keyword evidence="15 24" id="KW-1133">Transmembrane helix</keyword>
<evidence type="ECO:0000256" key="19">
    <source>
        <dbReference type="ARBA" id="ARBA00023316"/>
    </source>
</evidence>
<keyword evidence="9" id="KW-0808">Transferase</keyword>
<dbReference type="EC" id="3.4.16.4" evidence="3"/>
<keyword evidence="14" id="KW-0573">Peptidoglycan synthesis</keyword>
<dbReference type="Proteomes" id="UP001165422">
    <property type="component" value="Unassembled WGS sequence"/>
</dbReference>
<dbReference type="Pfam" id="PF00912">
    <property type="entry name" value="Transgly"/>
    <property type="match status" value="1"/>
</dbReference>
<evidence type="ECO:0000256" key="1">
    <source>
        <dbReference type="ARBA" id="ARBA00002624"/>
    </source>
</evidence>
<evidence type="ECO:0000256" key="18">
    <source>
        <dbReference type="ARBA" id="ARBA00023268"/>
    </source>
</evidence>
<feature type="compositionally biased region" description="Basic and acidic residues" evidence="23">
    <location>
        <begin position="719"/>
        <end position="728"/>
    </location>
</feature>
<comment type="catalytic activity">
    <reaction evidence="20">
        <text>Preferential cleavage: (Ac)2-L-Lys-D-Ala-|-D-Ala. Also transpeptidation of peptidyl-alanyl moieties that are N-acyl substituents of D-alanine.</text>
        <dbReference type="EC" id="3.4.16.4"/>
    </reaction>
</comment>
<comment type="caution">
    <text evidence="27">The sequence shown here is derived from an EMBL/GenBank/DDBJ whole genome shotgun (WGS) entry which is preliminary data.</text>
</comment>
<keyword evidence="7" id="KW-0645">Protease</keyword>
<sequence>MVKRHKKTQTKTFKKVAIILSGLLIIAFIVLMGISLAIIKNSPKLDVNQILNLSEPSVLYDDKDELMDAVVTPQQRTVIPFSSMPQNLKNAFVSIEDERFYTHKGIDLKRLIGVIFIDIKSKFIKESNIQGASTITQQLVRSIFLSPEVSYKRKLQEIYLSLQLEQKLSKDQILEAYMNTIFLGGRALGVEAASKQYFGKPAKDLNLIQCAFIAGMPQSPSVYYPYSPASRKNPSIYLNRTATVIKKMYENGYISQPQYTSAINDISTGKLNINPQPTVSNGYNNEWFTVSVINSVKKDLKAQYHYSDDEIENLLMYDGLKIHTTMNKNLQQETQNTLDNSSVLQASSLDKNGIVQPQASAVVMDYHSGEVKALVGGRGTQPARSFNRAASENYLRPSGSSIKPLTVYGPAIDSKKFTAASIFEDSPLSDEVSYKYTTNGEPYQPKDDTYIGGNMTLRTAITHSINLVAVKLEDKLGLNTAADYAEKFGITLDNDDRSSIAALSLGELHHGVNTLIMSAAYGVFGNSGTYTSPKLYTKVEDRNGKILLENKTKTKKVLSPQAAYIMYDMLKGPVSTEGTAPSANIGNMPVRGKTGTSSDSKNLWFCGLTPYYSAAVWIGNDDNTVLDSSLNSNSAAKLWANIMSPLHKNLPVKDIKMPSGVVAQSICSESGKLPVSACYTDPEGSKVYTEFFISGTVPTEKCDMHRSWNIFDYFTKHKDKTNNNKSTDDTNTGNTKKDDTNLNRGQNNSDGSSEDDTNDGENVKNPGDIPPKTPDTNN</sequence>
<dbReference type="SUPFAM" id="SSF56601">
    <property type="entry name" value="beta-lactamase/transpeptidase-like"/>
    <property type="match status" value="1"/>
</dbReference>
<evidence type="ECO:0000256" key="7">
    <source>
        <dbReference type="ARBA" id="ARBA00022670"/>
    </source>
</evidence>
<keyword evidence="28" id="KW-1185">Reference proteome</keyword>
<dbReference type="InterPro" id="IPR023346">
    <property type="entry name" value="Lysozyme-like_dom_sf"/>
</dbReference>
<keyword evidence="6" id="KW-0121">Carboxypeptidase</keyword>
<feature type="domain" description="Penicillin-binding protein transpeptidase" evidence="25">
    <location>
        <begin position="360"/>
        <end position="643"/>
    </location>
</feature>
<dbReference type="Pfam" id="PF00905">
    <property type="entry name" value="Transpeptidase"/>
    <property type="match status" value="1"/>
</dbReference>
<dbReference type="PANTHER" id="PTHR32282">
    <property type="entry name" value="BINDING PROTEIN TRANSPEPTIDASE, PUTATIVE-RELATED"/>
    <property type="match status" value="1"/>
</dbReference>
<evidence type="ECO:0000256" key="15">
    <source>
        <dbReference type="ARBA" id="ARBA00022989"/>
    </source>
</evidence>
<evidence type="ECO:0000259" key="25">
    <source>
        <dbReference type="Pfam" id="PF00905"/>
    </source>
</evidence>
<keyword evidence="17" id="KW-0046">Antibiotic resistance</keyword>
<dbReference type="InterPro" id="IPR001264">
    <property type="entry name" value="Glyco_trans_51"/>
</dbReference>
<keyword evidence="10 24" id="KW-0812">Transmembrane</keyword>
<evidence type="ECO:0000256" key="23">
    <source>
        <dbReference type="SAM" id="MobiDB-lite"/>
    </source>
</evidence>
<dbReference type="SUPFAM" id="SSF53955">
    <property type="entry name" value="Lysozyme-like"/>
    <property type="match status" value="1"/>
</dbReference>
<comment type="function">
    <text evidence="1">Cell wall formation. Synthesis of cross-linked peptidoglycan from the lipid intermediates. The enzyme has a penicillin-insensitive transglycosylase N-terminal domain (formation of linear glycan strands) and a penicillin-sensitive transpeptidase C-terminal domain (cross-linking of the peptide subunits).</text>
</comment>
<feature type="transmembrane region" description="Helical" evidence="24">
    <location>
        <begin position="16"/>
        <end position="39"/>
    </location>
</feature>
<protein>
    <recommendedName>
        <fullName evidence="4">Penicillin-binding protein 1A</fullName>
        <ecNumber evidence="21">2.4.99.28</ecNumber>
        <ecNumber evidence="3">3.4.16.4</ecNumber>
    </recommendedName>
</protein>
<dbReference type="Gene3D" id="3.40.710.10">
    <property type="entry name" value="DD-peptidase/beta-lactamase superfamily"/>
    <property type="match status" value="1"/>
</dbReference>
<dbReference type="RefSeq" id="WP_229981736.1">
    <property type="nucleotide sequence ID" value="NZ_JAJJPB010000020.1"/>
</dbReference>
<keyword evidence="18" id="KW-0511">Multifunctional enzyme</keyword>
<evidence type="ECO:0000256" key="4">
    <source>
        <dbReference type="ARBA" id="ARBA00018638"/>
    </source>
</evidence>
<evidence type="ECO:0000256" key="14">
    <source>
        <dbReference type="ARBA" id="ARBA00022984"/>
    </source>
</evidence>
<dbReference type="InterPro" id="IPR012338">
    <property type="entry name" value="Beta-lactam/transpept-like"/>
</dbReference>